<dbReference type="RefSeq" id="WP_307039589.1">
    <property type="nucleotide sequence ID" value="NZ_JAUSYY010000001.1"/>
</dbReference>
<dbReference type="InterPro" id="IPR012338">
    <property type="entry name" value="Beta-lactam/transpept-like"/>
</dbReference>
<dbReference type="PANTHER" id="PTHR43283">
    <property type="entry name" value="BETA-LACTAMASE-RELATED"/>
    <property type="match status" value="1"/>
</dbReference>
<dbReference type="Proteomes" id="UP001239083">
    <property type="component" value="Unassembled WGS sequence"/>
</dbReference>
<name>A0ABU0R6D5_9MICO</name>
<dbReference type="Gene3D" id="3.40.710.10">
    <property type="entry name" value="DD-peptidase/beta-lactamase superfamily"/>
    <property type="match status" value="1"/>
</dbReference>
<feature type="domain" description="Beta-lactamase-related" evidence="2">
    <location>
        <begin position="19"/>
        <end position="338"/>
    </location>
</feature>
<reference evidence="3 4" key="1">
    <citation type="submission" date="2023-07" db="EMBL/GenBank/DDBJ databases">
        <title>Comparative genomics of wheat-associated soil bacteria to identify genetic determinants of phenazine resistance.</title>
        <authorList>
            <person name="Mouncey N."/>
        </authorList>
    </citation>
    <scope>NUCLEOTIDE SEQUENCE [LARGE SCALE GENOMIC DNA]</scope>
    <source>
        <strain evidence="3 4">V3I3</strain>
    </source>
</reference>
<dbReference type="InterPro" id="IPR001466">
    <property type="entry name" value="Beta-lactam-related"/>
</dbReference>
<organism evidence="3 4">
    <name type="scientific">Agromyces ramosus</name>
    <dbReference type="NCBI Taxonomy" id="33879"/>
    <lineage>
        <taxon>Bacteria</taxon>
        <taxon>Bacillati</taxon>
        <taxon>Actinomycetota</taxon>
        <taxon>Actinomycetes</taxon>
        <taxon>Micrococcales</taxon>
        <taxon>Microbacteriaceae</taxon>
        <taxon>Agromyces</taxon>
    </lineage>
</organism>
<sequence length="361" mass="38426">MHPVAGILQAGSMNAPPAFSGAVVLAAVDGAVEVHEVAGRTVAWADAERRVTAHGEPVDAGTYFDLASITKVFTAAALLAELDRHGQDAEFAVAEVLPEFRDGPARAVTVRHLLTHTAGFAAEWLDRRRDADSRRRFRITRPIDAPGEVHRYSCVGYIWAGLAAEALSGLPLDHLIARHVTRPLGLADTMFRPPAALRSRIAATEVQHEPDRGLVHGEVHDETAWALDGASGNAGLFSTAGDLLRVAELFRSGGAADGEQVLPAWVVEAMTTADPRVPSPTDGYGQALGMRVDEEWMGGLRVPGHAVGHTGFTGTSMATQPGGRRSLVFLANRVHPSRTSTEIFAMRRSVADAVSIERGPA</sequence>
<proteinExistence type="predicted"/>
<accession>A0ABU0R6D5</accession>
<evidence type="ECO:0000313" key="4">
    <source>
        <dbReference type="Proteomes" id="UP001239083"/>
    </source>
</evidence>
<gene>
    <name evidence="3" type="ORF">QFZ26_000842</name>
</gene>
<dbReference type="SUPFAM" id="SSF56601">
    <property type="entry name" value="beta-lactamase/transpeptidase-like"/>
    <property type="match status" value="1"/>
</dbReference>
<evidence type="ECO:0000256" key="1">
    <source>
        <dbReference type="ARBA" id="ARBA00022801"/>
    </source>
</evidence>
<evidence type="ECO:0000259" key="2">
    <source>
        <dbReference type="Pfam" id="PF00144"/>
    </source>
</evidence>
<dbReference type="InterPro" id="IPR050789">
    <property type="entry name" value="Diverse_Enzym_Activities"/>
</dbReference>
<keyword evidence="1" id="KW-0378">Hydrolase</keyword>
<dbReference type="Pfam" id="PF00144">
    <property type="entry name" value="Beta-lactamase"/>
    <property type="match status" value="1"/>
</dbReference>
<keyword evidence="4" id="KW-1185">Reference proteome</keyword>
<comment type="caution">
    <text evidence="3">The sequence shown here is derived from an EMBL/GenBank/DDBJ whole genome shotgun (WGS) entry which is preliminary data.</text>
</comment>
<dbReference type="EMBL" id="JAUSYY010000001">
    <property type="protein sequence ID" value="MDQ0893287.1"/>
    <property type="molecule type" value="Genomic_DNA"/>
</dbReference>
<dbReference type="PANTHER" id="PTHR43283:SF11">
    <property type="entry name" value="BETA-LACTAMASE-RELATED DOMAIN-CONTAINING PROTEIN"/>
    <property type="match status" value="1"/>
</dbReference>
<protein>
    <submittedName>
        <fullName evidence="3">CubicO group peptidase (Beta-lactamase class C family)</fullName>
    </submittedName>
</protein>
<evidence type="ECO:0000313" key="3">
    <source>
        <dbReference type="EMBL" id="MDQ0893287.1"/>
    </source>
</evidence>